<dbReference type="SUPFAM" id="SSF46785">
    <property type="entry name" value="Winged helix' DNA-binding domain"/>
    <property type="match status" value="1"/>
</dbReference>
<protein>
    <submittedName>
        <fullName evidence="2">Homoprotocatechuate degradation operon regulator HpaR</fullName>
    </submittedName>
</protein>
<dbReference type="RefSeq" id="WP_344761127.1">
    <property type="nucleotide sequence ID" value="NZ_BAAAZE010000001.1"/>
</dbReference>
<reference evidence="3" key="1">
    <citation type="journal article" date="2019" name="Int. J. Syst. Evol. Microbiol.">
        <title>The Global Catalogue of Microorganisms (GCM) 10K type strain sequencing project: providing services to taxonomists for standard genome sequencing and annotation.</title>
        <authorList>
            <consortium name="The Broad Institute Genomics Platform"/>
            <consortium name="The Broad Institute Genome Sequencing Center for Infectious Disease"/>
            <person name="Wu L."/>
            <person name="Ma J."/>
        </authorList>
    </citation>
    <scope>NUCLEOTIDE SEQUENCE [LARGE SCALE GENOMIC DNA]</scope>
    <source>
        <strain evidence="3">JCM 16673</strain>
    </source>
</reference>
<evidence type="ECO:0000313" key="3">
    <source>
        <dbReference type="Proteomes" id="UP001501353"/>
    </source>
</evidence>
<dbReference type="InterPro" id="IPR036390">
    <property type="entry name" value="WH_DNA-bd_sf"/>
</dbReference>
<dbReference type="PANTHER" id="PTHR33164">
    <property type="entry name" value="TRANSCRIPTIONAL REGULATOR, MARR FAMILY"/>
    <property type="match status" value="1"/>
</dbReference>
<name>A0ABP7SFS3_9BURK</name>
<organism evidence="2 3">
    <name type="scientific">Actimicrobium antarcticum</name>
    <dbReference type="NCBI Taxonomy" id="1051899"/>
    <lineage>
        <taxon>Bacteria</taxon>
        <taxon>Pseudomonadati</taxon>
        <taxon>Pseudomonadota</taxon>
        <taxon>Betaproteobacteria</taxon>
        <taxon>Burkholderiales</taxon>
        <taxon>Oxalobacteraceae</taxon>
        <taxon>Actimicrobium</taxon>
    </lineage>
</organism>
<feature type="domain" description="HTH marR-type" evidence="1">
    <location>
        <begin position="7"/>
        <end position="139"/>
    </location>
</feature>
<dbReference type="SMART" id="SM00347">
    <property type="entry name" value="HTH_MARR"/>
    <property type="match status" value="1"/>
</dbReference>
<dbReference type="Pfam" id="PF01047">
    <property type="entry name" value="MarR"/>
    <property type="match status" value="1"/>
</dbReference>
<keyword evidence="3" id="KW-1185">Reference proteome</keyword>
<dbReference type="InterPro" id="IPR036388">
    <property type="entry name" value="WH-like_DNA-bd_sf"/>
</dbReference>
<dbReference type="EMBL" id="BAAAZE010000001">
    <property type="protein sequence ID" value="GAA4011186.1"/>
    <property type="molecule type" value="Genomic_DNA"/>
</dbReference>
<dbReference type="InterPro" id="IPR039422">
    <property type="entry name" value="MarR/SlyA-like"/>
</dbReference>
<dbReference type="PANTHER" id="PTHR33164:SF13">
    <property type="entry name" value="4-HYDROXYPHENYLACETATE CATABOLISM PROTEIN"/>
    <property type="match status" value="1"/>
</dbReference>
<proteinExistence type="predicted"/>
<evidence type="ECO:0000313" key="2">
    <source>
        <dbReference type="EMBL" id="GAA4011186.1"/>
    </source>
</evidence>
<dbReference type="InterPro" id="IPR012712">
    <property type="entry name" value="HpaR/FarR"/>
</dbReference>
<sequence>MKKRIAHRNLPQVFLRARECLMSHFRPILNHFGLTEQQWRILRVLDENEQLEPREMCQLCQITSPSMTGVLARMEEMQLILRSRVSEDQRRIMVRLAKKGDRLMAELAPLIEAQYQHIEQALGTQMFRDLSTALEAFIAAESHPVERIALPAKAKVVAKRRAARL</sequence>
<dbReference type="Proteomes" id="UP001501353">
    <property type="component" value="Unassembled WGS sequence"/>
</dbReference>
<dbReference type="PROSITE" id="PS50995">
    <property type="entry name" value="HTH_MARR_2"/>
    <property type="match status" value="1"/>
</dbReference>
<evidence type="ECO:0000259" key="1">
    <source>
        <dbReference type="PROSITE" id="PS50995"/>
    </source>
</evidence>
<dbReference type="InterPro" id="IPR000835">
    <property type="entry name" value="HTH_MarR-typ"/>
</dbReference>
<dbReference type="Gene3D" id="1.10.10.10">
    <property type="entry name" value="Winged helix-like DNA-binding domain superfamily/Winged helix DNA-binding domain"/>
    <property type="match status" value="1"/>
</dbReference>
<accession>A0ABP7SFS3</accession>
<gene>
    <name evidence="2" type="primary">hpaR</name>
    <name evidence="2" type="ORF">GCM10022212_00080</name>
</gene>
<comment type="caution">
    <text evidence="2">The sequence shown here is derived from an EMBL/GenBank/DDBJ whole genome shotgun (WGS) entry which is preliminary data.</text>
</comment>
<dbReference type="NCBIfam" id="TIGR02337">
    <property type="entry name" value="HpaR"/>
    <property type="match status" value="1"/>
</dbReference>